<dbReference type="Proteomes" id="UP000823674">
    <property type="component" value="Chromosome A07"/>
</dbReference>
<comment type="subcellular location">
    <subcellularLocation>
        <location evidence="1">Membrane</location>
        <topology evidence="1">Single-pass membrane protein</topology>
    </subcellularLocation>
</comment>
<keyword evidence="4" id="KW-0472">Membrane</keyword>
<name>A0ABQ7L315_BRACM</name>
<organism evidence="6 7">
    <name type="scientific">Brassica rapa subsp. trilocularis</name>
    <dbReference type="NCBI Taxonomy" id="1813537"/>
    <lineage>
        <taxon>Eukaryota</taxon>
        <taxon>Viridiplantae</taxon>
        <taxon>Streptophyta</taxon>
        <taxon>Embryophyta</taxon>
        <taxon>Tracheophyta</taxon>
        <taxon>Spermatophyta</taxon>
        <taxon>Magnoliopsida</taxon>
        <taxon>eudicotyledons</taxon>
        <taxon>Gunneridae</taxon>
        <taxon>Pentapetalae</taxon>
        <taxon>rosids</taxon>
        <taxon>malvids</taxon>
        <taxon>Brassicales</taxon>
        <taxon>Brassicaceae</taxon>
        <taxon>Brassiceae</taxon>
        <taxon>Brassica</taxon>
    </lineage>
</organism>
<evidence type="ECO:0000313" key="6">
    <source>
        <dbReference type="EMBL" id="KAG5380987.1"/>
    </source>
</evidence>
<evidence type="ECO:0000256" key="4">
    <source>
        <dbReference type="ARBA" id="ARBA00023136"/>
    </source>
</evidence>
<dbReference type="Pfam" id="PF05633">
    <property type="entry name" value="ROH1-like"/>
    <property type="match status" value="1"/>
</dbReference>
<comment type="similarity">
    <text evidence="5">Belongs to the ROH1 family.</text>
</comment>
<dbReference type="PANTHER" id="PTHR31509">
    <property type="entry name" value="BPS1-LIKE PROTEIN"/>
    <property type="match status" value="1"/>
</dbReference>
<reference evidence="6 7" key="1">
    <citation type="submission" date="2021-03" db="EMBL/GenBank/DDBJ databases">
        <authorList>
            <person name="King G.J."/>
            <person name="Bancroft I."/>
            <person name="Baten A."/>
            <person name="Bloomfield J."/>
            <person name="Borpatragohain P."/>
            <person name="He Z."/>
            <person name="Irish N."/>
            <person name="Irwin J."/>
            <person name="Liu K."/>
            <person name="Mauleon R.P."/>
            <person name="Moore J."/>
            <person name="Morris R."/>
            <person name="Ostergaard L."/>
            <person name="Wang B."/>
            <person name="Wells R."/>
        </authorList>
    </citation>
    <scope>NUCLEOTIDE SEQUENCE [LARGE SCALE GENOMIC DNA]</scope>
    <source>
        <strain evidence="6">R-o-18</strain>
        <tissue evidence="6">Leaf</tissue>
    </source>
</reference>
<evidence type="ECO:0000313" key="7">
    <source>
        <dbReference type="Proteomes" id="UP000823674"/>
    </source>
</evidence>
<evidence type="ECO:0000256" key="2">
    <source>
        <dbReference type="ARBA" id="ARBA00022692"/>
    </source>
</evidence>
<keyword evidence="2" id="KW-0812">Transmembrane</keyword>
<evidence type="ECO:0000256" key="5">
    <source>
        <dbReference type="ARBA" id="ARBA00035114"/>
    </source>
</evidence>
<comment type="caution">
    <text evidence="6">The sequence shown here is derived from an EMBL/GenBank/DDBJ whole genome shotgun (WGS) entry which is preliminary data.</text>
</comment>
<protein>
    <recommendedName>
        <fullName evidence="8">R3H domain-containing protein</fullName>
    </recommendedName>
</protein>
<keyword evidence="3" id="KW-1133">Transmembrane helix</keyword>
<dbReference type="EMBL" id="JADBGQ010000009">
    <property type="protein sequence ID" value="KAG5380987.1"/>
    <property type="molecule type" value="Genomic_DNA"/>
</dbReference>
<keyword evidence="7" id="KW-1185">Reference proteome</keyword>
<accession>A0ABQ7L315</accession>
<dbReference type="InterPro" id="IPR008511">
    <property type="entry name" value="ROH1-like"/>
</dbReference>
<proteinExistence type="inferred from homology"/>
<evidence type="ECO:0008006" key="8">
    <source>
        <dbReference type="Google" id="ProtNLM"/>
    </source>
</evidence>
<gene>
    <name evidence="6" type="primary">A07p047330.1_BraROA</name>
    <name evidence="6" type="ORF">IGI04_028829</name>
</gene>
<evidence type="ECO:0000256" key="1">
    <source>
        <dbReference type="ARBA" id="ARBA00004167"/>
    </source>
</evidence>
<sequence>MPATEYQRSFGRTLLNLRRDSVHSVAESSTTEPTQMEAELESFQRRVAERFADLNASTSEDLLSLEWVGKLLDSFLLCQEEFRVVIVSNHRELVTKPPMDRMVSEYFDRSVKALDVCNAIRDGVERIRQWQKLIEIVVCAFDSKKPLGEGQFRRAKKTLIELAIGMLDDKEASSSSSVTQHRNRSFGRNKEKTIGHFRSLSWSVSRSWSASKQLQALGNGLAPPRAGDVTATSGLAVPVYTMTSVLLFVMWALVAAIPCQDRGLQVHFNVPRSFQWGGSLMSLHDRIIEESRKRERRNSCGLLKEINQIERSSRLMGELVDSVQFPLSEEKEVGVRERVEELGKVHEALKNGLDPFERKVREVFHRIVRSRTEGLESRKNKMDPKITTRTRRLMDVVEINDYPGSGANSRHTRPYCPDC</sequence>
<evidence type="ECO:0000256" key="3">
    <source>
        <dbReference type="ARBA" id="ARBA00022989"/>
    </source>
</evidence>